<dbReference type="AlphaFoldDB" id="A0AAD9PM82"/>
<dbReference type="GeneID" id="94334674"/>
<evidence type="ECO:0000313" key="1">
    <source>
        <dbReference type="EMBL" id="KAK2197377.1"/>
    </source>
</evidence>
<dbReference type="EMBL" id="JALLKP010000001">
    <property type="protein sequence ID" value="KAK2197377.1"/>
    <property type="molecule type" value="Genomic_DNA"/>
</dbReference>
<dbReference type="KEGG" id="bdw:94334674"/>
<dbReference type="Pfam" id="PF23511">
    <property type="entry name" value="Microp_apicomplexa_7"/>
    <property type="match status" value="1"/>
</dbReference>
<accession>A0AAD9PM82</accession>
<comment type="caution">
    <text evidence="1">The sequence shown here is derived from an EMBL/GenBank/DDBJ whole genome shotgun (WGS) entry which is preliminary data.</text>
</comment>
<evidence type="ECO:0000313" key="2">
    <source>
        <dbReference type="Proteomes" id="UP001214638"/>
    </source>
</evidence>
<name>A0AAD9PM82_9APIC</name>
<dbReference type="InterPro" id="IPR056326">
    <property type="entry name" value="ISD11"/>
</dbReference>
<organism evidence="1 2">
    <name type="scientific">Babesia duncani</name>
    <dbReference type="NCBI Taxonomy" id="323732"/>
    <lineage>
        <taxon>Eukaryota</taxon>
        <taxon>Sar</taxon>
        <taxon>Alveolata</taxon>
        <taxon>Apicomplexa</taxon>
        <taxon>Aconoidasida</taxon>
        <taxon>Piroplasmida</taxon>
        <taxon>Babesiidae</taxon>
        <taxon>Babesia</taxon>
    </lineage>
</organism>
<protein>
    <submittedName>
        <fullName evidence="1">Uncharacterized protein</fullName>
    </submittedName>
</protein>
<dbReference type="Proteomes" id="UP001214638">
    <property type="component" value="Unassembled WGS sequence"/>
</dbReference>
<gene>
    <name evidence="1" type="ORF">BdWA1_000376</name>
</gene>
<proteinExistence type="predicted"/>
<reference evidence="1" key="1">
    <citation type="journal article" date="2023" name="Nat. Microbiol.">
        <title>Babesia duncani multi-omics identifies virulence factors and drug targets.</title>
        <authorList>
            <person name="Singh P."/>
            <person name="Lonardi S."/>
            <person name="Liang Q."/>
            <person name="Vydyam P."/>
            <person name="Khabirova E."/>
            <person name="Fang T."/>
            <person name="Gihaz S."/>
            <person name="Thekkiniath J."/>
            <person name="Munshi M."/>
            <person name="Abel S."/>
            <person name="Ciampossin L."/>
            <person name="Batugedara G."/>
            <person name="Gupta M."/>
            <person name="Lu X.M."/>
            <person name="Lenz T."/>
            <person name="Chakravarty S."/>
            <person name="Cornillot E."/>
            <person name="Hu Y."/>
            <person name="Ma W."/>
            <person name="Gonzalez L.M."/>
            <person name="Sanchez S."/>
            <person name="Estrada K."/>
            <person name="Sanchez-Flores A."/>
            <person name="Montero E."/>
            <person name="Harb O.S."/>
            <person name="Le Roch K.G."/>
            <person name="Mamoun C.B."/>
        </authorList>
    </citation>
    <scope>NUCLEOTIDE SEQUENCE</scope>
    <source>
        <strain evidence="1">WA1</strain>
    </source>
</reference>
<dbReference type="RefSeq" id="XP_067804219.1">
    <property type="nucleotide sequence ID" value="XM_067945428.1"/>
</dbReference>
<sequence length="106" mass="12140">MGQVGMDGIRRNTSIHLDAMTQKLVLLLETLSKVQETALKFRNPSFAHYFSKKAEDQIASIQSEGQKLTESEISKQLEENIELHKILQRQTMIHNSFYSAESMVDK</sequence>
<keyword evidence="2" id="KW-1185">Reference proteome</keyword>